<evidence type="ECO:0000313" key="2">
    <source>
        <dbReference type="Proteomes" id="UP000320839"/>
    </source>
</evidence>
<dbReference type="EMBL" id="CP036317">
    <property type="protein sequence ID" value="QDV16880.1"/>
    <property type="molecule type" value="Genomic_DNA"/>
</dbReference>
<accession>A0A518FKP6</accession>
<name>A0A518FKP6_9PLAN</name>
<gene>
    <name evidence="1" type="ORF">Pan153_15140</name>
</gene>
<dbReference type="RefSeq" id="WP_145454718.1">
    <property type="nucleotide sequence ID" value="NZ_CP036317.1"/>
</dbReference>
<protein>
    <submittedName>
        <fullName evidence="1">Uncharacterized protein</fullName>
    </submittedName>
</protein>
<sequence length="229" mass="26888">MFIPTNDVIEVLVNSEIDELFHANSVATSCQFLRRNSLISRGTMEQISLYQTPQKSDDKDQEHGVWFDIFFDSIDIHMQGSRPNKYGPVLFIFERKIIESGNCQLGITKSNPLYWKNETEKEKWFHDKKDLEQNFKKEFFRQMIVVRFEKGEVILQPFLKKIILDDPVEEFQNGLGVFETARDALILAMKEADLDVPVERRQCKSSCKCKQDLKLDQKDLYTMYSPNTR</sequence>
<proteinExistence type="predicted"/>
<dbReference type="Proteomes" id="UP000320839">
    <property type="component" value="Chromosome"/>
</dbReference>
<evidence type="ECO:0000313" key="1">
    <source>
        <dbReference type="EMBL" id="QDV16880.1"/>
    </source>
</evidence>
<dbReference type="OrthoDB" id="9153376at2"/>
<dbReference type="AlphaFoldDB" id="A0A518FKP6"/>
<organism evidence="1 2">
    <name type="scientific">Gimesia panareensis</name>
    <dbReference type="NCBI Taxonomy" id="2527978"/>
    <lineage>
        <taxon>Bacteria</taxon>
        <taxon>Pseudomonadati</taxon>
        <taxon>Planctomycetota</taxon>
        <taxon>Planctomycetia</taxon>
        <taxon>Planctomycetales</taxon>
        <taxon>Planctomycetaceae</taxon>
        <taxon>Gimesia</taxon>
    </lineage>
</organism>
<reference evidence="1 2" key="1">
    <citation type="submission" date="2019-02" db="EMBL/GenBank/DDBJ databases">
        <title>Deep-cultivation of Planctomycetes and their phenomic and genomic characterization uncovers novel biology.</title>
        <authorList>
            <person name="Wiegand S."/>
            <person name="Jogler M."/>
            <person name="Boedeker C."/>
            <person name="Pinto D."/>
            <person name="Vollmers J."/>
            <person name="Rivas-Marin E."/>
            <person name="Kohn T."/>
            <person name="Peeters S.H."/>
            <person name="Heuer A."/>
            <person name="Rast P."/>
            <person name="Oberbeckmann S."/>
            <person name="Bunk B."/>
            <person name="Jeske O."/>
            <person name="Meyerdierks A."/>
            <person name="Storesund J.E."/>
            <person name="Kallscheuer N."/>
            <person name="Luecker S."/>
            <person name="Lage O.M."/>
            <person name="Pohl T."/>
            <person name="Merkel B.J."/>
            <person name="Hornburger P."/>
            <person name="Mueller R.-W."/>
            <person name="Bruemmer F."/>
            <person name="Labrenz M."/>
            <person name="Spormann A.M."/>
            <person name="Op den Camp H."/>
            <person name="Overmann J."/>
            <person name="Amann R."/>
            <person name="Jetten M.S.M."/>
            <person name="Mascher T."/>
            <person name="Medema M.H."/>
            <person name="Devos D.P."/>
            <person name="Kaster A.-K."/>
            <person name="Ovreas L."/>
            <person name="Rohde M."/>
            <person name="Galperin M.Y."/>
            <person name="Jogler C."/>
        </authorList>
    </citation>
    <scope>NUCLEOTIDE SEQUENCE [LARGE SCALE GENOMIC DNA]</scope>
    <source>
        <strain evidence="1 2">Pan153</strain>
    </source>
</reference>